<evidence type="ECO:0000256" key="12">
    <source>
        <dbReference type="RuleBase" id="RU004516"/>
    </source>
</evidence>
<organism evidence="13 14">
    <name type="scientific">Mesonia sediminis</name>
    <dbReference type="NCBI Taxonomy" id="1703946"/>
    <lineage>
        <taxon>Bacteria</taxon>
        <taxon>Pseudomonadati</taxon>
        <taxon>Bacteroidota</taxon>
        <taxon>Flavobacteriia</taxon>
        <taxon>Flavobacteriales</taxon>
        <taxon>Flavobacteriaceae</taxon>
        <taxon>Mesonia</taxon>
    </lineage>
</organism>
<evidence type="ECO:0000256" key="9">
    <source>
        <dbReference type="ARBA" id="ARBA00048798"/>
    </source>
</evidence>
<name>A0ABW5SEE8_9FLAO</name>
<dbReference type="Gene3D" id="3.30.470.10">
    <property type="match status" value="1"/>
</dbReference>
<comment type="caution">
    <text evidence="13">The sequence shown here is derived from an EMBL/GenBank/DDBJ whole genome shotgun (WGS) entry which is preliminary data.</text>
</comment>
<dbReference type="CDD" id="cd00449">
    <property type="entry name" value="PLPDE_IV"/>
    <property type="match status" value="1"/>
</dbReference>
<dbReference type="InterPro" id="IPR018300">
    <property type="entry name" value="Aminotrans_IV_CS"/>
</dbReference>
<dbReference type="PROSITE" id="PS00770">
    <property type="entry name" value="AA_TRANSFER_CLASS_4"/>
    <property type="match status" value="1"/>
</dbReference>
<reference evidence="14" key="1">
    <citation type="journal article" date="2019" name="Int. J. Syst. Evol. Microbiol.">
        <title>The Global Catalogue of Microorganisms (GCM) 10K type strain sequencing project: providing services to taxonomists for standard genome sequencing and annotation.</title>
        <authorList>
            <consortium name="The Broad Institute Genomics Platform"/>
            <consortium name="The Broad Institute Genome Sequencing Center for Infectious Disease"/>
            <person name="Wu L."/>
            <person name="Ma J."/>
        </authorList>
    </citation>
    <scope>NUCLEOTIDE SEQUENCE [LARGE SCALE GENOMIC DNA]</scope>
    <source>
        <strain evidence="14">KCTC 42255</strain>
    </source>
</reference>
<keyword evidence="7 12" id="KW-0663">Pyridoxal phosphate</keyword>
<protein>
    <recommendedName>
        <fullName evidence="6">branched-chain-amino-acid transaminase</fullName>
        <ecNumber evidence="6">2.6.1.42</ecNumber>
    </recommendedName>
</protein>
<gene>
    <name evidence="13" type="ORF">ACFSQ0_07830</name>
</gene>
<comment type="similarity">
    <text evidence="5 11">Belongs to the class-IV pyridoxal-phosphate-dependent aminotransferase family.</text>
</comment>
<evidence type="ECO:0000256" key="8">
    <source>
        <dbReference type="ARBA" id="ARBA00048212"/>
    </source>
</evidence>
<comment type="pathway">
    <text evidence="3">Amino-acid biosynthesis; L-valine biosynthesis; L-valine from pyruvate: step 4/4.</text>
</comment>
<dbReference type="InterPro" id="IPR050571">
    <property type="entry name" value="Class-IV_PLP-Dep_Aminotrnsfr"/>
</dbReference>
<dbReference type="InterPro" id="IPR001544">
    <property type="entry name" value="Aminotrans_IV"/>
</dbReference>
<sequence>MLNFNGELTQSKETTFLVQNRAFQYGDGVFETLRVLGGKIVFWEDHYFRLMASMRILRMEIPMDFSPEFLEEEILKTIEAQDNPHINFRVKLVVCRKPGGYYLPQNLEVDYFITLTELDHPFYLANNLDYRVELFKDHYITSGLLSSLKSTNKIINILASIYAQENDYQNCLLLNENKMVVEATNANLFWVKGNQIKTPPISEGCLNGIIRKKLIEIIKKLPTYTLKEEKISPFNLQKADELFLTNSIQGIQSISGYRKKQFTHVVADELRGKLNALARLS</sequence>
<dbReference type="EC" id="2.6.1.42" evidence="6"/>
<keyword evidence="13" id="KW-0808">Transferase</keyword>
<evidence type="ECO:0000313" key="13">
    <source>
        <dbReference type="EMBL" id="MFD2697898.1"/>
    </source>
</evidence>
<dbReference type="InterPro" id="IPR043132">
    <property type="entry name" value="BCAT-like_C"/>
</dbReference>
<comment type="catalytic activity">
    <reaction evidence="9">
        <text>L-isoleucine + 2-oxoglutarate = (S)-3-methyl-2-oxopentanoate + L-glutamate</text>
        <dbReference type="Rhea" id="RHEA:24801"/>
        <dbReference type="ChEBI" id="CHEBI:16810"/>
        <dbReference type="ChEBI" id="CHEBI:29985"/>
        <dbReference type="ChEBI" id="CHEBI:35146"/>
        <dbReference type="ChEBI" id="CHEBI:58045"/>
        <dbReference type="EC" id="2.6.1.42"/>
    </reaction>
</comment>
<evidence type="ECO:0000256" key="2">
    <source>
        <dbReference type="ARBA" id="ARBA00004824"/>
    </source>
</evidence>
<dbReference type="Gene3D" id="3.20.10.10">
    <property type="entry name" value="D-amino Acid Aminotransferase, subunit A, domain 2"/>
    <property type="match status" value="1"/>
</dbReference>
<dbReference type="EMBL" id="JBHULZ010000040">
    <property type="protein sequence ID" value="MFD2697898.1"/>
    <property type="molecule type" value="Genomic_DNA"/>
</dbReference>
<keyword evidence="13" id="KW-0032">Aminotransferase</keyword>
<comment type="catalytic activity">
    <reaction evidence="10">
        <text>L-leucine + 2-oxoglutarate = 4-methyl-2-oxopentanoate + L-glutamate</text>
        <dbReference type="Rhea" id="RHEA:18321"/>
        <dbReference type="ChEBI" id="CHEBI:16810"/>
        <dbReference type="ChEBI" id="CHEBI:17865"/>
        <dbReference type="ChEBI" id="CHEBI:29985"/>
        <dbReference type="ChEBI" id="CHEBI:57427"/>
        <dbReference type="EC" id="2.6.1.42"/>
    </reaction>
</comment>
<evidence type="ECO:0000256" key="6">
    <source>
        <dbReference type="ARBA" id="ARBA00013053"/>
    </source>
</evidence>
<comment type="pathway">
    <text evidence="4">Amino-acid biosynthesis; L-leucine biosynthesis; L-leucine from 3-methyl-2-oxobutanoate: step 4/4.</text>
</comment>
<evidence type="ECO:0000256" key="11">
    <source>
        <dbReference type="RuleBase" id="RU004106"/>
    </source>
</evidence>
<accession>A0ABW5SEE8</accession>
<evidence type="ECO:0000256" key="3">
    <source>
        <dbReference type="ARBA" id="ARBA00004931"/>
    </source>
</evidence>
<dbReference type="Proteomes" id="UP001597357">
    <property type="component" value="Unassembled WGS sequence"/>
</dbReference>
<evidence type="ECO:0000256" key="1">
    <source>
        <dbReference type="ARBA" id="ARBA00001933"/>
    </source>
</evidence>
<dbReference type="InterPro" id="IPR036038">
    <property type="entry name" value="Aminotransferase-like"/>
</dbReference>
<dbReference type="InterPro" id="IPR043131">
    <property type="entry name" value="BCAT-like_N"/>
</dbReference>
<evidence type="ECO:0000256" key="7">
    <source>
        <dbReference type="ARBA" id="ARBA00022898"/>
    </source>
</evidence>
<dbReference type="PANTHER" id="PTHR42743">
    <property type="entry name" value="AMINO-ACID AMINOTRANSFERASE"/>
    <property type="match status" value="1"/>
</dbReference>
<comment type="catalytic activity">
    <reaction evidence="8">
        <text>L-valine + 2-oxoglutarate = 3-methyl-2-oxobutanoate + L-glutamate</text>
        <dbReference type="Rhea" id="RHEA:24813"/>
        <dbReference type="ChEBI" id="CHEBI:11851"/>
        <dbReference type="ChEBI" id="CHEBI:16810"/>
        <dbReference type="ChEBI" id="CHEBI:29985"/>
        <dbReference type="ChEBI" id="CHEBI:57762"/>
        <dbReference type="EC" id="2.6.1.42"/>
    </reaction>
</comment>
<comment type="pathway">
    <text evidence="2">Amino-acid biosynthesis; L-isoleucine biosynthesis; L-isoleucine from 2-oxobutanoate: step 4/4.</text>
</comment>
<comment type="cofactor">
    <cofactor evidence="1 12">
        <name>pyridoxal 5'-phosphate</name>
        <dbReference type="ChEBI" id="CHEBI:597326"/>
    </cofactor>
</comment>
<evidence type="ECO:0000256" key="5">
    <source>
        <dbReference type="ARBA" id="ARBA00009320"/>
    </source>
</evidence>
<dbReference type="GO" id="GO:0008483">
    <property type="term" value="F:transaminase activity"/>
    <property type="evidence" value="ECO:0007669"/>
    <property type="project" value="UniProtKB-KW"/>
</dbReference>
<dbReference type="SUPFAM" id="SSF56752">
    <property type="entry name" value="D-aminoacid aminotransferase-like PLP-dependent enzymes"/>
    <property type="match status" value="1"/>
</dbReference>
<evidence type="ECO:0000313" key="14">
    <source>
        <dbReference type="Proteomes" id="UP001597357"/>
    </source>
</evidence>
<evidence type="ECO:0000256" key="4">
    <source>
        <dbReference type="ARBA" id="ARBA00005072"/>
    </source>
</evidence>
<keyword evidence="14" id="KW-1185">Reference proteome</keyword>
<proteinExistence type="inferred from homology"/>
<dbReference type="RefSeq" id="WP_379046578.1">
    <property type="nucleotide sequence ID" value="NZ_JBHULZ010000040.1"/>
</dbReference>
<dbReference type="Pfam" id="PF01063">
    <property type="entry name" value="Aminotran_4"/>
    <property type="match status" value="1"/>
</dbReference>
<evidence type="ECO:0000256" key="10">
    <source>
        <dbReference type="ARBA" id="ARBA00049229"/>
    </source>
</evidence>
<dbReference type="PANTHER" id="PTHR42743:SF11">
    <property type="entry name" value="AMINODEOXYCHORISMATE LYASE"/>
    <property type="match status" value="1"/>
</dbReference>